<proteinExistence type="predicted"/>
<name>A0A1V9DR51_9GAMM</name>
<comment type="caution">
    <text evidence="1">The sequence shown here is derived from an EMBL/GenBank/DDBJ whole genome shotgun (WGS) entry which is preliminary data.</text>
</comment>
<evidence type="ECO:0000313" key="1">
    <source>
        <dbReference type="EMBL" id="OQP36175.1"/>
    </source>
</evidence>
<dbReference type="Proteomes" id="UP000192769">
    <property type="component" value="Unassembled WGS sequence"/>
</dbReference>
<dbReference type="RefSeq" id="WP_081134964.1">
    <property type="nucleotide sequence ID" value="NZ_MWUE01000003.1"/>
</dbReference>
<gene>
    <name evidence="1" type="ORF">B2J69_00975</name>
</gene>
<evidence type="ECO:0000313" key="2">
    <source>
        <dbReference type="Proteomes" id="UP000192769"/>
    </source>
</evidence>
<accession>A0A1V9DR51</accession>
<keyword evidence="2" id="KW-1185">Reference proteome</keyword>
<dbReference type="AlphaFoldDB" id="A0A1V9DR51"/>
<protein>
    <submittedName>
        <fullName evidence="1">Arylsulfatase</fullName>
    </submittedName>
</protein>
<reference evidence="1 2" key="1">
    <citation type="submission" date="2017-02" db="EMBL/GenBank/DDBJ databases">
        <title>Whole genome shotgun sequence of Pantoea agglomerans strain AS1 isolated from a cycad, Zamia floridana in Central Florida, USA.</title>
        <authorList>
            <person name="Lata P."/>
            <person name="Govindarajan S."/>
            <person name="Qi F."/>
            <person name="Li J.-L."/>
            <person name="Maurya S.K."/>
            <person name="Sahoo M.K."/>
        </authorList>
    </citation>
    <scope>NUCLEOTIDE SEQUENCE [LARGE SCALE GENOMIC DNA]</scope>
    <source>
        <strain evidence="1 2">AS1</strain>
    </source>
</reference>
<organism evidence="1 2">
    <name type="scientific">Pantoea latae</name>
    <dbReference type="NCBI Taxonomy" id="1964541"/>
    <lineage>
        <taxon>Bacteria</taxon>
        <taxon>Pseudomonadati</taxon>
        <taxon>Pseudomonadota</taxon>
        <taxon>Gammaproteobacteria</taxon>
        <taxon>Enterobacterales</taxon>
        <taxon>Erwiniaceae</taxon>
        <taxon>Pantoea</taxon>
    </lineage>
</organism>
<sequence>MSQRIVLIHATPLAVAPVNDTFARQWPEAEIANLLDDALSGDRGKVAALTPEFYRRIDALVEYALSMRAAAILFTCSALGEAIDASAQRHALPVLKPNEAMFEAALAQGNDILMLATFAPAVPSMEAEFHQLAAAQGSTATLRTQVVAGARDALSAGNVELHNRLVVEAARQNPHVDAIVLAHFSMEVAFEEIKAAAACPVLSSAQSAVAKLKRLMA</sequence>
<dbReference type="EMBL" id="MWUE01000003">
    <property type="protein sequence ID" value="OQP36175.1"/>
    <property type="molecule type" value="Genomic_DNA"/>
</dbReference>
<dbReference type="OrthoDB" id="978447at2"/>